<dbReference type="InterPro" id="IPR014340">
    <property type="entry name" value="LptA"/>
</dbReference>
<dbReference type="AlphaFoldDB" id="A0A0M4D8L4"/>
<evidence type="ECO:0000313" key="5">
    <source>
        <dbReference type="EMBL" id="ALC16080.1"/>
    </source>
</evidence>
<feature type="domain" description="Organic solvent tolerance-like N-terminal" evidence="4">
    <location>
        <begin position="36"/>
        <end position="139"/>
    </location>
</feature>
<evidence type="ECO:0000256" key="1">
    <source>
        <dbReference type="ARBA" id="ARBA00022448"/>
    </source>
</evidence>
<dbReference type="Pfam" id="PF03968">
    <property type="entry name" value="LptD_N"/>
    <property type="match status" value="1"/>
</dbReference>
<dbReference type="InterPro" id="IPR052037">
    <property type="entry name" value="LPS_export_LptA"/>
</dbReference>
<dbReference type="PANTHER" id="PTHR36504:SF1">
    <property type="entry name" value="LIPOPOLYSACCHARIDE EXPORT SYSTEM PROTEIN LPTA"/>
    <property type="match status" value="1"/>
</dbReference>
<dbReference type="GO" id="GO:0009279">
    <property type="term" value="C:cell outer membrane"/>
    <property type="evidence" value="ECO:0007669"/>
    <property type="project" value="TreeGrafter"/>
</dbReference>
<gene>
    <name evidence="5" type="primary">lptA</name>
    <name evidence="5" type="ORF">DSOUD_1299</name>
</gene>
<dbReference type="InterPro" id="IPR005653">
    <property type="entry name" value="OstA-like_N"/>
</dbReference>
<evidence type="ECO:0000256" key="2">
    <source>
        <dbReference type="ARBA" id="ARBA00022729"/>
    </source>
</evidence>
<proteinExistence type="predicted"/>
<keyword evidence="2" id="KW-0732">Signal</keyword>
<dbReference type="Proteomes" id="UP000057158">
    <property type="component" value="Chromosome"/>
</dbReference>
<keyword evidence="6" id="KW-1185">Reference proteome</keyword>
<evidence type="ECO:0000313" key="6">
    <source>
        <dbReference type="Proteomes" id="UP000057158"/>
    </source>
</evidence>
<sequence>MRTLILFLLLLLVVVCPGYGADSALGQYDSRQPILVSSDRLEADDALHKVSFLGDVVARQGTLVIYAQQLSLLYEPGSRQVREVQARKDVRIVHGAIVATAGEADFFNNEGRIVLRGAPRVHQGANFVEGDEITVLLNESRSVVSSQEGSRVNAIFHPKGETP</sequence>
<keyword evidence="1" id="KW-0813">Transport</keyword>
<dbReference type="GO" id="GO:0001530">
    <property type="term" value="F:lipopolysaccharide binding"/>
    <property type="evidence" value="ECO:0007669"/>
    <property type="project" value="InterPro"/>
</dbReference>
<dbReference type="NCBIfam" id="TIGR03002">
    <property type="entry name" value="outer_YhbN_LptA"/>
    <property type="match status" value="1"/>
</dbReference>
<reference evidence="5 6" key="1">
    <citation type="submission" date="2015-07" db="EMBL/GenBank/DDBJ databases">
        <title>Isolation and Genomic Characterization of a Novel Halophilic Metal-Reducing Deltaproteobacterium from the Deep Subsurface.</title>
        <authorList>
            <person name="Badalamenti J.P."/>
            <person name="Summers Z.M."/>
            <person name="Gralnick J.A."/>
            <person name="Bond D.R."/>
        </authorList>
    </citation>
    <scope>NUCLEOTIDE SEQUENCE [LARGE SCALE GENOMIC DNA]</scope>
    <source>
        <strain evidence="5 6">WTL</strain>
    </source>
</reference>
<keyword evidence="3" id="KW-0574">Periplasm</keyword>
<dbReference type="EMBL" id="CP010802">
    <property type="protein sequence ID" value="ALC16080.1"/>
    <property type="molecule type" value="Genomic_DNA"/>
</dbReference>
<dbReference type="PANTHER" id="PTHR36504">
    <property type="entry name" value="LIPOPOLYSACCHARIDE EXPORT SYSTEM PROTEIN LPTA"/>
    <property type="match status" value="1"/>
</dbReference>
<evidence type="ECO:0000259" key="4">
    <source>
        <dbReference type="Pfam" id="PF03968"/>
    </source>
</evidence>
<name>A0A0M4D8L4_9BACT</name>
<protein>
    <submittedName>
        <fullName evidence="5">Lipopolysaccharide transport periplasmic protein LptA</fullName>
    </submittedName>
</protein>
<dbReference type="RefSeq" id="WP_053550226.1">
    <property type="nucleotide sequence ID" value="NZ_CP010802.1"/>
</dbReference>
<dbReference type="STRING" id="1603606.DSOUD_1299"/>
<dbReference type="GO" id="GO:0030288">
    <property type="term" value="C:outer membrane-bounded periplasmic space"/>
    <property type="evidence" value="ECO:0007669"/>
    <property type="project" value="TreeGrafter"/>
</dbReference>
<dbReference type="GO" id="GO:0015920">
    <property type="term" value="P:lipopolysaccharide transport"/>
    <property type="evidence" value="ECO:0007669"/>
    <property type="project" value="InterPro"/>
</dbReference>
<dbReference type="GO" id="GO:0017089">
    <property type="term" value="F:glycolipid transfer activity"/>
    <property type="evidence" value="ECO:0007669"/>
    <property type="project" value="TreeGrafter"/>
</dbReference>
<dbReference type="Gene3D" id="2.60.450.10">
    <property type="entry name" value="Lipopolysaccharide (LPS) transport protein A like domain"/>
    <property type="match status" value="1"/>
</dbReference>
<dbReference type="OrthoDB" id="9782597at2"/>
<evidence type="ECO:0000256" key="3">
    <source>
        <dbReference type="ARBA" id="ARBA00022764"/>
    </source>
</evidence>
<accession>A0A0M4D8L4</accession>
<organism evidence="5 6">
    <name type="scientific">Desulfuromonas soudanensis</name>
    <dbReference type="NCBI Taxonomy" id="1603606"/>
    <lineage>
        <taxon>Bacteria</taxon>
        <taxon>Pseudomonadati</taxon>
        <taxon>Thermodesulfobacteriota</taxon>
        <taxon>Desulfuromonadia</taxon>
        <taxon>Desulfuromonadales</taxon>
        <taxon>Desulfuromonadaceae</taxon>
        <taxon>Desulfuromonas</taxon>
    </lineage>
</organism>
<dbReference type="KEGG" id="des:DSOUD_1299"/>
<dbReference type="PATRIC" id="fig|1603606.3.peg.1419"/>